<keyword evidence="1" id="KW-0472">Membrane</keyword>
<comment type="caution">
    <text evidence="2">The sequence shown here is derived from an EMBL/GenBank/DDBJ whole genome shotgun (WGS) entry which is preliminary data.</text>
</comment>
<dbReference type="AlphaFoldDB" id="K2R8W5"/>
<accession>K2R8W5</accession>
<evidence type="ECO:0000313" key="2">
    <source>
        <dbReference type="EMBL" id="EKG10858.1"/>
    </source>
</evidence>
<dbReference type="VEuPathDB" id="FungiDB:MPH_11860"/>
<sequence length="100" mass="11231">MRYSTVSRISDYSCSYCNIVLEAIICTLLLLAGMAVPLERDSSKLVITSAGIPHPNWDSNTGSYPAHFKVEIDQLMGMMRLSHVYEPSHNLLAWAFHNTE</sequence>
<name>K2R8W5_MACPH</name>
<organism evidence="2 3">
    <name type="scientific">Macrophomina phaseolina (strain MS6)</name>
    <name type="common">Charcoal rot fungus</name>
    <dbReference type="NCBI Taxonomy" id="1126212"/>
    <lineage>
        <taxon>Eukaryota</taxon>
        <taxon>Fungi</taxon>
        <taxon>Dikarya</taxon>
        <taxon>Ascomycota</taxon>
        <taxon>Pezizomycotina</taxon>
        <taxon>Dothideomycetes</taxon>
        <taxon>Dothideomycetes incertae sedis</taxon>
        <taxon>Botryosphaeriales</taxon>
        <taxon>Botryosphaeriaceae</taxon>
        <taxon>Macrophomina</taxon>
    </lineage>
</organism>
<keyword evidence="1" id="KW-1133">Transmembrane helix</keyword>
<protein>
    <submittedName>
        <fullName evidence="2">Uncharacterized protein</fullName>
    </submittedName>
</protein>
<dbReference type="Proteomes" id="UP000007129">
    <property type="component" value="Unassembled WGS sequence"/>
</dbReference>
<dbReference type="HOGENOM" id="CLU_2306652_0_0_1"/>
<reference evidence="2 3" key="1">
    <citation type="journal article" date="2012" name="BMC Genomics">
        <title>Tools to kill: Genome of one of the most destructive plant pathogenic fungi Macrophomina phaseolina.</title>
        <authorList>
            <person name="Islam M.S."/>
            <person name="Haque M.S."/>
            <person name="Islam M.M."/>
            <person name="Emdad E.M."/>
            <person name="Halim A."/>
            <person name="Hossen Q.M.M."/>
            <person name="Hossain M.Z."/>
            <person name="Ahmed B."/>
            <person name="Rahim S."/>
            <person name="Rahman M.S."/>
            <person name="Alam M.M."/>
            <person name="Hou S."/>
            <person name="Wan X."/>
            <person name="Saito J.A."/>
            <person name="Alam M."/>
        </authorList>
    </citation>
    <scope>NUCLEOTIDE SEQUENCE [LARGE SCALE GENOMIC DNA]</scope>
    <source>
        <strain evidence="2 3">MS6</strain>
    </source>
</reference>
<evidence type="ECO:0000256" key="1">
    <source>
        <dbReference type="SAM" id="Phobius"/>
    </source>
</evidence>
<dbReference type="EMBL" id="AHHD01000500">
    <property type="protein sequence ID" value="EKG10858.1"/>
    <property type="molecule type" value="Genomic_DNA"/>
</dbReference>
<proteinExistence type="predicted"/>
<gene>
    <name evidence="2" type="ORF">MPH_11860</name>
</gene>
<evidence type="ECO:0000313" key="3">
    <source>
        <dbReference type="Proteomes" id="UP000007129"/>
    </source>
</evidence>
<keyword evidence="1" id="KW-0812">Transmembrane</keyword>
<feature type="transmembrane region" description="Helical" evidence="1">
    <location>
        <begin position="12"/>
        <end position="36"/>
    </location>
</feature>
<dbReference type="InParanoid" id="K2R8W5"/>